<reference evidence="1 2" key="1">
    <citation type="submission" date="2024-01" db="EMBL/GenBank/DDBJ databases">
        <title>Complete genome of Cladobotryum mycophilum ATHUM6906.</title>
        <authorList>
            <person name="Christinaki A.C."/>
            <person name="Myridakis A.I."/>
            <person name="Kouvelis V.N."/>
        </authorList>
    </citation>
    <scope>NUCLEOTIDE SEQUENCE [LARGE SCALE GENOMIC DNA]</scope>
    <source>
        <strain evidence="1 2">ATHUM6906</strain>
    </source>
</reference>
<proteinExistence type="predicted"/>
<organism evidence="1 2">
    <name type="scientific">Cladobotryum mycophilum</name>
    <dbReference type="NCBI Taxonomy" id="491253"/>
    <lineage>
        <taxon>Eukaryota</taxon>
        <taxon>Fungi</taxon>
        <taxon>Dikarya</taxon>
        <taxon>Ascomycota</taxon>
        <taxon>Pezizomycotina</taxon>
        <taxon>Sordariomycetes</taxon>
        <taxon>Hypocreomycetidae</taxon>
        <taxon>Hypocreales</taxon>
        <taxon>Hypocreaceae</taxon>
        <taxon>Cladobotryum</taxon>
    </lineage>
</organism>
<gene>
    <name evidence="1" type="ORF">PT974_03376</name>
</gene>
<evidence type="ECO:0000313" key="1">
    <source>
        <dbReference type="EMBL" id="KAK5994986.1"/>
    </source>
</evidence>
<comment type="caution">
    <text evidence="1">The sequence shown here is derived from an EMBL/GenBank/DDBJ whole genome shotgun (WGS) entry which is preliminary data.</text>
</comment>
<name>A0ABR0STB5_9HYPO</name>
<sequence>MSADQRLVTRDEQDYIRYALKDNTVYQYIGWMQLGLTLKEDKKKRRAVWLANQLIIIRRNAVQDYIAVYSLMKNILRSPTTAVERGIQDDITTLLCRLHGLSPRLDKDFGKLKGELLAIRADLAQRNPHRTEEHNVRAAGRIAELLRGIASTKDMVEAFVARWVRQLNPGGGGLVVRGECKDVRTYLTEDEKYDQDIEEDVCRTM</sequence>
<accession>A0ABR0STB5</accession>
<evidence type="ECO:0000313" key="2">
    <source>
        <dbReference type="Proteomes" id="UP001338125"/>
    </source>
</evidence>
<dbReference type="EMBL" id="JAVFKD010000004">
    <property type="protein sequence ID" value="KAK5994986.1"/>
    <property type="molecule type" value="Genomic_DNA"/>
</dbReference>
<protein>
    <submittedName>
        <fullName evidence="1">Uncharacterized protein</fullName>
    </submittedName>
</protein>
<keyword evidence="2" id="KW-1185">Reference proteome</keyword>
<dbReference type="Proteomes" id="UP001338125">
    <property type="component" value="Unassembled WGS sequence"/>
</dbReference>